<dbReference type="EMBL" id="OX465081">
    <property type="protein sequence ID" value="CAI9288312.1"/>
    <property type="molecule type" value="Genomic_DNA"/>
</dbReference>
<sequence length="163" mass="18052">MMWNNLFTLLFRSFSKRVTGSDCASKLFMTMMYGIYSGSNLDYRIIPRLFYSFSHCHYLHSYYNCPCPPVSLGVSQVQTLLFTDSIATTTSKTVETPVTVNASDAGAGASGFLVGHSTPPISPFCQDGLDMNYGGDDDNFAGFTYSPLNIWNESDDEAPVTRR</sequence>
<keyword evidence="1" id="KW-0732">Signal</keyword>
<feature type="chain" id="PRO_5041221593" evidence="1">
    <location>
        <begin position="21"/>
        <end position="163"/>
    </location>
</feature>
<evidence type="ECO:0000256" key="1">
    <source>
        <dbReference type="SAM" id="SignalP"/>
    </source>
</evidence>
<dbReference type="Proteomes" id="UP001177003">
    <property type="component" value="Chromosome 5"/>
</dbReference>
<organism evidence="2 3">
    <name type="scientific">Lactuca saligna</name>
    <name type="common">Willowleaf lettuce</name>
    <dbReference type="NCBI Taxonomy" id="75948"/>
    <lineage>
        <taxon>Eukaryota</taxon>
        <taxon>Viridiplantae</taxon>
        <taxon>Streptophyta</taxon>
        <taxon>Embryophyta</taxon>
        <taxon>Tracheophyta</taxon>
        <taxon>Spermatophyta</taxon>
        <taxon>Magnoliopsida</taxon>
        <taxon>eudicotyledons</taxon>
        <taxon>Gunneridae</taxon>
        <taxon>Pentapetalae</taxon>
        <taxon>asterids</taxon>
        <taxon>campanulids</taxon>
        <taxon>Asterales</taxon>
        <taxon>Asteraceae</taxon>
        <taxon>Cichorioideae</taxon>
        <taxon>Cichorieae</taxon>
        <taxon>Lactucinae</taxon>
        <taxon>Lactuca</taxon>
    </lineage>
</organism>
<proteinExistence type="predicted"/>
<dbReference type="AlphaFoldDB" id="A0AA36EAI5"/>
<accession>A0AA36EAI5</accession>
<gene>
    <name evidence="2" type="ORF">LSALG_LOCUS27623</name>
</gene>
<reference evidence="2" key="1">
    <citation type="submission" date="2023-04" db="EMBL/GenBank/DDBJ databases">
        <authorList>
            <person name="Vijverberg K."/>
            <person name="Xiong W."/>
            <person name="Schranz E."/>
        </authorList>
    </citation>
    <scope>NUCLEOTIDE SEQUENCE</scope>
</reference>
<keyword evidence="3" id="KW-1185">Reference proteome</keyword>
<feature type="signal peptide" evidence="1">
    <location>
        <begin position="1"/>
        <end position="20"/>
    </location>
</feature>
<protein>
    <submittedName>
        <fullName evidence="2">Uncharacterized protein</fullName>
    </submittedName>
</protein>
<name>A0AA36EAI5_LACSI</name>
<evidence type="ECO:0000313" key="2">
    <source>
        <dbReference type="EMBL" id="CAI9288312.1"/>
    </source>
</evidence>
<evidence type="ECO:0000313" key="3">
    <source>
        <dbReference type="Proteomes" id="UP001177003"/>
    </source>
</evidence>